<dbReference type="Proteomes" id="UP001595629">
    <property type="component" value="Unassembled WGS sequence"/>
</dbReference>
<dbReference type="InterPro" id="IPR050707">
    <property type="entry name" value="HTH_MetabolicPath_Reg"/>
</dbReference>
<dbReference type="PROSITE" id="PS51078">
    <property type="entry name" value="ICLR_ED"/>
    <property type="match status" value="1"/>
</dbReference>
<dbReference type="SUPFAM" id="SSF46785">
    <property type="entry name" value="Winged helix' DNA-binding domain"/>
    <property type="match status" value="1"/>
</dbReference>
<dbReference type="Gene3D" id="1.10.10.10">
    <property type="entry name" value="Winged helix-like DNA-binding domain superfamily/Winged helix DNA-binding domain"/>
    <property type="match status" value="1"/>
</dbReference>
<dbReference type="RefSeq" id="WP_386735290.1">
    <property type="nucleotide sequence ID" value="NZ_JBHRXI010000010.1"/>
</dbReference>
<proteinExistence type="predicted"/>
<evidence type="ECO:0000256" key="3">
    <source>
        <dbReference type="ARBA" id="ARBA00023163"/>
    </source>
</evidence>
<evidence type="ECO:0000313" key="7">
    <source>
        <dbReference type="Proteomes" id="UP001595629"/>
    </source>
</evidence>
<keyword evidence="3" id="KW-0804">Transcription</keyword>
<evidence type="ECO:0000259" key="4">
    <source>
        <dbReference type="PROSITE" id="PS51077"/>
    </source>
</evidence>
<dbReference type="Pfam" id="PF01614">
    <property type="entry name" value="IclR_C"/>
    <property type="match status" value="1"/>
</dbReference>
<dbReference type="InterPro" id="IPR036388">
    <property type="entry name" value="WH-like_DNA-bd_sf"/>
</dbReference>
<dbReference type="InterPro" id="IPR014757">
    <property type="entry name" value="Tscrpt_reg_IclR_C"/>
</dbReference>
<protein>
    <submittedName>
        <fullName evidence="6">IclR family transcriptional regulator</fullName>
    </submittedName>
</protein>
<dbReference type="Pfam" id="PF09339">
    <property type="entry name" value="HTH_IclR"/>
    <property type="match status" value="1"/>
</dbReference>
<comment type="caution">
    <text evidence="6">The sequence shown here is derived from an EMBL/GenBank/DDBJ whole genome shotgun (WGS) entry which is preliminary data.</text>
</comment>
<organism evidence="6 7">
    <name type="scientific">Lutimaribacter marinistellae</name>
    <dbReference type="NCBI Taxonomy" id="1820329"/>
    <lineage>
        <taxon>Bacteria</taxon>
        <taxon>Pseudomonadati</taxon>
        <taxon>Pseudomonadota</taxon>
        <taxon>Alphaproteobacteria</taxon>
        <taxon>Rhodobacterales</taxon>
        <taxon>Roseobacteraceae</taxon>
        <taxon>Lutimaribacter</taxon>
    </lineage>
</organism>
<feature type="domain" description="IclR-ED" evidence="5">
    <location>
        <begin position="64"/>
        <end position="247"/>
    </location>
</feature>
<dbReference type="InterPro" id="IPR005471">
    <property type="entry name" value="Tscrpt_reg_IclR_N"/>
</dbReference>
<evidence type="ECO:0000256" key="1">
    <source>
        <dbReference type="ARBA" id="ARBA00023015"/>
    </source>
</evidence>
<dbReference type="PROSITE" id="PS51077">
    <property type="entry name" value="HTH_ICLR"/>
    <property type="match status" value="1"/>
</dbReference>
<dbReference type="SMART" id="SM00346">
    <property type="entry name" value="HTH_ICLR"/>
    <property type="match status" value="1"/>
</dbReference>
<dbReference type="EMBL" id="JBHRXI010000010">
    <property type="protein sequence ID" value="MFC3614100.1"/>
    <property type="molecule type" value="Genomic_DNA"/>
</dbReference>
<dbReference type="SUPFAM" id="SSF55781">
    <property type="entry name" value="GAF domain-like"/>
    <property type="match status" value="1"/>
</dbReference>
<keyword evidence="1" id="KW-0805">Transcription regulation</keyword>
<feature type="domain" description="HTH iclR-type" evidence="4">
    <location>
        <begin position="1"/>
        <end position="63"/>
    </location>
</feature>
<name>A0ABV7TFM7_9RHOB</name>
<dbReference type="PANTHER" id="PTHR30136">
    <property type="entry name" value="HELIX-TURN-HELIX TRANSCRIPTIONAL REGULATOR, ICLR FAMILY"/>
    <property type="match status" value="1"/>
</dbReference>
<evidence type="ECO:0000313" key="6">
    <source>
        <dbReference type="EMBL" id="MFC3614100.1"/>
    </source>
</evidence>
<accession>A0ABV7TFM7</accession>
<sequence length="259" mass="28021">MGTVAKALSLLTHFNQTRLEMGLSDITRASGMNKATVFRLMGELQACGFVEQVGNDRAYRLGPEVLRLAALREKAVPILSVSRDVLKDLCDLTGETSHLSILRGRELTSLIHEYSPRHATRVMMEDAEVLSLHATASGLAVLAYSDAEFVDEFLATPLVGHTKRTETNPEKLRQVLSNARANGVAESANAFELDVHSLAAPIFDAEQNPAGAIAVAAPASRMTPQKRDRIAEAVKEAALELTQKIGGFCPADYPQERAA</sequence>
<dbReference type="PANTHER" id="PTHR30136:SF8">
    <property type="entry name" value="TRANSCRIPTIONAL REGULATORY PROTEIN"/>
    <property type="match status" value="1"/>
</dbReference>
<keyword evidence="2" id="KW-0238">DNA-binding</keyword>
<dbReference type="Gene3D" id="3.30.450.40">
    <property type="match status" value="1"/>
</dbReference>
<evidence type="ECO:0000259" key="5">
    <source>
        <dbReference type="PROSITE" id="PS51078"/>
    </source>
</evidence>
<reference evidence="7" key="1">
    <citation type="journal article" date="2019" name="Int. J. Syst. Evol. Microbiol.">
        <title>The Global Catalogue of Microorganisms (GCM) 10K type strain sequencing project: providing services to taxonomists for standard genome sequencing and annotation.</title>
        <authorList>
            <consortium name="The Broad Institute Genomics Platform"/>
            <consortium name="The Broad Institute Genome Sequencing Center for Infectious Disease"/>
            <person name="Wu L."/>
            <person name="Ma J."/>
        </authorList>
    </citation>
    <scope>NUCLEOTIDE SEQUENCE [LARGE SCALE GENOMIC DNA]</scope>
    <source>
        <strain evidence="7">KCTC 42911</strain>
    </source>
</reference>
<gene>
    <name evidence="6" type="ORF">ACFORG_10045</name>
</gene>
<dbReference type="InterPro" id="IPR029016">
    <property type="entry name" value="GAF-like_dom_sf"/>
</dbReference>
<evidence type="ECO:0000256" key="2">
    <source>
        <dbReference type="ARBA" id="ARBA00023125"/>
    </source>
</evidence>
<dbReference type="InterPro" id="IPR036390">
    <property type="entry name" value="WH_DNA-bd_sf"/>
</dbReference>
<keyword evidence="7" id="KW-1185">Reference proteome</keyword>